<dbReference type="GO" id="GO:0008320">
    <property type="term" value="F:protein transmembrane transporter activity"/>
    <property type="evidence" value="ECO:0007669"/>
    <property type="project" value="TreeGrafter"/>
</dbReference>
<evidence type="ECO:0000259" key="6">
    <source>
        <dbReference type="Pfam" id="PF08479"/>
    </source>
</evidence>
<dbReference type="InterPro" id="IPR035251">
    <property type="entry name" value="ShlB_POTRA"/>
</dbReference>
<feature type="signal peptide" evidence="4">
    <location>
        <begin position="1"/>
        <end position="23"/>
    </location>
</feature>
<evidence type="ECO:0000259" key="7">
    <source>
        <dbReference type="Pfam" id="PF17287"/>
    </source>
</evidence>
<feature type="domain" description="Polypeptide-transport-associated ShlB-type" evidence="6">
    <location>
        <begin position="74"/>
        <end position="148"/>
    </location>
</feature>
<dbReference type="InterPro" id="IPR005565">
    <property type="entry name" value="Hemolysn_activator_HlyB_C"/>
</dbReference>
<dbReference type="Gene3D" id="2.40.160.50">
    <property type="entry name" value="membrane protein fhac: a member of the omp85/tpsb transporter family"/>
    <property type="match status" value="1"/>
</dbReference>
<keyword evidence="1" id="KW-0472">Membrane</keyword>
<keyword evidence="4" id="KW-0732">Signal</keyword>
<dbReference type="Pfam" id="PF08479">
    <property type="entry name" value="POTRA_2"/>
    <property type="match status" value="1"/>
</dbReference>
<proteinExistence type="predicted"/>
<evidence type="ECO:0000256" key="4">
    <source>
        <dbReference type="SAM" id="SignalP"/>
    </source>
</evidence>
<dbReference type="InterPro" id="IPR051544">
    <property type="entry name" value="TPS_OM_transporter"/>
</dbReference>
<keyword evidence="3" id="KW-0998">Cell outer membrane</keyword>
<organism evidence="8 9">
    <name type="scientific">Burkholderia mallei</name>
    <name type="common">Pseudomonas mallei</name>
    <dbReference type="NCBI Taxonomy" id="13373"/>
    <lineage>
        <taxon>Bacteria</taxon>
        <taxon>Pseudomonadati</taxon>
        <taxon>Pseudomonadota</taxon>
        <taxon>Betaproteobacteria</taxon>
        <taxon>Burkholderiales</taxon>
        <taxon>Burkholderiaceae</taxon>
        <taxon>Burkholderia</taxon>
        <taxon>pseudomallei group</taxon>
    </lineage>
</organism>
<evidence type="ECO:0000259" key="5">
    <source>
        <dbReference type="Pfam" id="PF03865"/>
    </source>
</evidence>
<dbReference type="Pfam" id="PF03865">
    <property type="entry name" value="ShlB"/>
    <property type="match status" value="1"/>
</dbReference>
<dbReference type="EMBL" id="RKJW01000001">
    <property type="protein sequence ID" value="RPA29646.1"/>
    <property type="molecule type" value="Genomic_DNA"/>
</dbReference>
<reference evidence="9" key="1">
    <citation type="submission" date="2018-10" db="EMBL/GenBank/DDBJ databases">
        <title>FDA dAtabase for Regulatory Grade micrObial Sequences (FDA-ARGOS): Supporting development and validation of Infectious Disease Dx tests.</title>
        <authorList>
            <person name="Minogue T."/>
            <person name="Wolcott M."/>
            <person name="Wasieloski L."/>
            <person name="Aguilar W."/>
            <person name="Moore D."/>
            <person name="Jaissle J."/>
            <person name="Tallon L."/>
            <person name="Sadzewicz L."/>
            <person name="Zhao X."/>
            <person name="Vavikolanu K."/>
            <person name="Mehta A."/>
            <person name="Aluvathingal J."/>
            <person name="Nadendla S."/>
            <person name="Yan Y."/>
            <person name="Sichtig H."/>
        </authorList>
    </citation>
    <scope>NUCLEOTIDE SEQUENCE [LARGE SCALE GENOMIC DNA]</scope>
    <source>
        <strain evidence="9">FDAARGOS_588</strain>
    </source>
</reference>
<dbReference type="Gene3D" id="3.10.20.310">
    <property type="entry name" value="membrane protein fhac"/>
    <property type="match status" value="2"/>
</dbReference>
<dbReference type="InterPro" id="IPR027282">
    <property type="entry name" value="TPS"/>
</dbReference>
<evidence type="ECO:0000256" key="1">
    <source>
        <dbReference type="ARBA" id="ARBA00022452"/>
    </source>
</evidence>
<dbReference type="GO" id="GO:0098046">
    <property type="term" value="C:type V protein secretion system complex"/>
    <property type="evidence" value="ECO:0007669"/>
    <property type="project" value="TreeGrafter"/>
</dbReference>
<dbReference type="AlphaFoldDB" id="A0AAX1XE71"/>
<dbReference type="Pfam" id="PF17287">
    <property type="entry name" value="POTRA_3"/>
    <property type="match status" value="1"/>
</dbReference>
<name>A0AAX1XE71_BURML</name>
<gene>
    <name evidence="8" type="ORF">EGT70_09005</name>
</gene>
<keyword evidence="2" id="KW-0812">Transmembrane</keyword>
<evidence type="ECO:0000256" key="3">
    <source>
        <dbReference type="ARBA" id="ARBA00023237"/>
    </source>
</evidence>
<dbReference type="PANTHER" id="PTHR34597:SF3">
    <property type="entry name" value="OUTER MEMBRANE TRANSPORTER CDIB"/>
    <property type="match status" value="1"/>
</dbReference>
<accession>A0AAX1XE71</accession>
<comment type="caution">
    <text evidence="8">The sequence shown here is derived from an EMBL/GenBank/DDBJ whole genome shotgun (WGS) entry which is preliminary data.</text>
</comment>
<dbReference type="Proteomes" id="UP000269379">
    <property type="component" value="Unassembled WGS sequence"/>
</dbReference>
<evidence type="ECO:0000313" key="9">
    <source>
        <dbReference type="Proteomes" id="UP000269379"/>
    </source>
</evidence>
<dbReference type="PIRSF" id="PIRSF029745">
    <property type="entry name" value="FhaC"/>
    <property type="match status" value="1"/>
</dbReference>
<evidence type="ECO:0000256" key="2">
    <source>
        <dbReference type="ARBA" id="ARBA00022692"/>
    </source>
</evidence>
<dbReference type="InterPro" id="IPR013686">
    <property type="entry name" value="Polypept-transport_assoc_ShlB"/>
</dbReference>
<feature type="domain" description="ShlB POTRA" evidence="7">
    <location>
        <begin position="150"/>
        <end position="206"/>
    </location>
</feature>
<dbReference type="GO" id="GO:0046819">
    <property type="term" value="P:protein secretion by the type V secretion system"/>
    <property type="evidence" value="ECO:0007669"/>
    <property type="project" value="TreeGrafter"/>
</dbReference>
<dbReference type="PANTHER" id="PTHR34597">
    <property type="entry name" value="SLR1661 PROTEIN"/>
    <property type="match status" value="1"/>
</dbReference>
<sequence length="563" mass="61179">MTHIVLTLAMTVLLAGRSAPASAFGPTVQDRERDLGEKARRQQMIEQHRRGHAAEPAAGLPAPVQAPELGGARFPITQIEVRGGARHSREIDRIVERYRGATMGQAEIFALLRDLMNFYYGRGYITTGVSLAEQNLSSGKLIVVVHWGYVKGWRVNGKAPEGMRERLMLSSAMPGIEGSVLNIHDIDQAIENLNGLGRAAKINVVPAEEAGYSYLDVVLQRSKPFAVSASVDNSGLGDRAGDGLYRYGVDIAVAHLLGWNDVLTLSAGRRYYQDPAHHAYDSLAVSYGWRVGRWSADLRYIAQPTKSLLSGTYGDYQLSGNTQDVNLRVSRVLRRWRTGTDAVYVAIDRKRVRNYIDDTLIEINSNTHTSVTAGVNRLDSLFGGVVFADGGWTRGVGWLGASEDPVSAGQGPLSRYDKFNLNLNWSRDFTAGSLRARYTAAMGAQYSKDDLYYDSKFVIGDQYTVRGFKIRSAYGDSGVSVSNTLSFPFPTSIGTVTPLVGVDWGAVGNNGEADNGGWIGAVAGGLRVSTKWANAAVTIGKPFRALPGMGYGVVWYLSASATY</sequence>
<evidence type="ECO:0000313" key="8">
    <source>
        <dbReference type="EMBL" id="RPA29646.1"/>
    </source>
</evidence>
<feature type="domain" description="Haemolysin activator HlyB C-terminal" evidence="5">
    <location>
        <begin position="211"/>
        <end position="524"/>
    </location>
</feature>
<protein>
    <submittedName>
        <fullName evidence="8">ShlB/FhaC/HecB family hemolysin secretion/activation protein</fullName>
    </submittedName>
</protein>
<feature type="chain" id="PRO_5043578582" evidence="4">
    <location>
        <begin position="24"/>
        <end position="563"/>
    </location>
</feature>
<keyword evidence="1" id="KW-1134">Transmembrane beta strand</keyword>